<accession>A0ABU5QJJ4</accession>
<keyword evidence="1" id="KW-0812">Transmembrane</keyword>
<keyword evidence="1" id="KW-0472">Membrane</keyword>
<organism evidence="2 3">
    <name type="scientific">Arcicella aquatica</name>
    <dbReference type="NCBI Taxonomy" id="217141"/>
    <lineage>
        <taxon>Bacteria</taxon>
        <taxon>Pseudomonadati</taxon>
        <taxon>Bacteroidota</taxon>
        <taxon>Cytophagia</taxon>
        <taxon>Cytophagales</taxon>
        <taxon>Flectobacillaceae</taxon>
        <taxon>Arcicella</taxon>
    </lineage>
</organism>
<feature type="transmembrane region" description="Helical" evidence="1">
    <location>
        <begin position="54"/>
        <end position="74"/>
    </location>
</feature>
<feature type="transmembrane region" description="Helical" evidence="1">
    <location>
        <begin position="12"/>
        <end position="33"/>
    </location>
</feature>
<proteinExistence type="predicted"/>
<evidence type="ECO:0000256" key="1">
    <source>
        <dbReference type="SAM" id="Phobius"/>
    </source>
</evidence>
<name>A0ABU5QJJ4_9BACT</name>
<evidence type="ECO:0000313" key="3">
    <source>
        <dbReference type="Proteomes" id="UP001304671"/>
    </source>
</evidence>
<dbReference type="EMBL" id="JAYFUL010000006">
    <property type="protein sequence ID" value="MEA5257237.1"/>
    <property type="molecule type" value="Genomic_DNA"/>
</dbReference>
<keyword evidence="1" id="KW-1133">Transmembrane helix</keyword>
<gene>
    <name evidence="2" type="ORF">VB264_05520</name>
</gene>
<dbReference type="Proteomes" id="UP001304671">
    <property type="component" value="Unassembled WGS sequence"/>
</dbReference>
<evidence type="ECO:0000313" key="2">
    <source>
        <dbReference type="EMBL" id="MEA5257237.1"/>
    </source>
</evidence>
<reference evidence="2 3" key="1">
    <citation type="submission" date="2023-12" db="EMBL/GenBank/DDBJ databases">
        <title>Novel species of the genus Arcicella isolated from rivers.</title>
        <authorList>
            <person name="Lu H."/>
        </authorList>
    </citation>
    <scope>NUCLEOTIDE SEQUENCE [LARGE SCALE GENOMIC DNA]</scope>
    <source>
        <strain evidence="2 3">LMG 21963</strain>
    </source>
</reference>
<keyword evidence="3" id="KW-1185">Reference proteome</keyword>
<dbReference type="RefSeq" id="WP_323247484.1">
    <property type="nucleotide sequence ID" value="NZ_JAYFUL010000006.1"/>
</dbReference>
<sequence>MKFSEGIQKAIPFGYLFLIILGIFKEGVMFYQLGVNILKYSTITDILISPIVDLASFPVILILLIVLIAFSYYFPAYLSKKSDKEWVKRLAGLKGKGELDNERLANHFTNLFVKFMALTLFSFFVGIGLGKGLGLSRRIKEDVLEYKTTLNFSSGEAEQVYLINSNSLYYFYLKKGNKNIKIAPIGAIKSVELPTSKEFK</sequence>
<protein>
    <submittedName>
        <fullName evidence="2">Uncharacterized protein</fullName>
    </submittedName>
</protein>
<comment type="caution">
    <text evidence="2">The sequence shown here is derived from an EMBL/GenBank/DDBJ whole genome shotgun (WGS) entry which is preliminary data.</text>
</comment>
<feature type="transmembrane region" description="Helical" evidence="1">
    <location>
        <begin position="111"/>
        <end position="130"/>
    </location>
</feature>